<dbReference type="AlphaFoldDB" id="A0A183HL14"/>
<dbReference type="EMBL" id="UZAJ01009042">
    <property type="protein sequence ID" value="VDO54407.1"/>
    <property type="molecule type" value="Genomic_DNA"/>
</dbReference>
<keyword evidence="1" id="KW-0175">Coiled coil</keyword>
<feature type="coiled-coil region" evidence="1">
    <location>
        <begin position="145"/>
        <end position="172"/>
    </location>
</feature>
<evidence type="ECO:0000313" key="2">
    <source>
        <dbReference type="EMBL" id="VDO54407.1"/>
    </source>
</evidence>
<feature type="coiled-coil region" evidence="1">
    <location>
        <begin position="71"/>
        <end position="98"/>
    </location>
</feature>
<sequence length="206" mass="24216">MEELKLRTQLQQADMSKRLTSMKLLKEQKRLLNRSTRDVQVDVHPRVVSKYVACRPNARHKMTDIEKGDLFDEAEERLKLYQGELNMSRQEVAVLQQKLVDSVQIQVENHSLHKKMSPIKVLPMNEELRSSTITNIDDTESKLTISNLSEHIEELKKQNHKLTMELLGFEIEKQNLLDNQREQASHHISEFNIFRNELNQVICIIY</sequence>
<name>A0A183HL14_9BILA</name>
<evidence type="ECO:0000313" key="4">
    <source>
        <dbReference type="WBParaSite" id="OFLC_0000817501-mRNA-1"/>
    </source>
</evidence>
<evidence type="ECO:0000313" key="3">
    <source>
        <dbReference type="Proteomes" id="UP000267606"/>
    </source>
</evidence>
<reference evidence="2 3" key="2">
    <citation type="submission" date="2018-11" db="EMBL/GenBank/DDBJ databases">
        <authorList>
            <consortium name="Pathogen Informatics"/>
        </authorList>
    </citation>
    <scope>NUCLEOTIDE SEQUENCE [LARGE SCALE GENOMIC DNA]</scope>
</reference>
<keyword evidence="3" id="KW-1185">Reference proteome</keyword>
<dbReference type="STRING" id="387005.A0A183HL14"/>
<dbReference type="WBParaSite" id="OFLC_0000817501-mRNA-1">
    <property type="protein sequence ID" value="OFLC_0000817501-mRNA-1"/>
    <property type="gene ID" value="OFLC_0000817501"/>
</dbReference>
<accession>A0A183HL14</accession>
<dbReference type="Proteomes" id="UP000267606">
    <property type="component" value="Unassembled WGS sequence"/>
</dbReference>
<reference evidence="4" key="1">
    <citation type="submission" date="2016-06" db="UniProtKB">
        <authorList>
            <consortium name="WormBaseParasite"/>
        </authorList>
    </citation>
    <scope>IDENTIFICATION</scope>
</reference>
<gene>
    <name evidence="2" type="ORF">OFLC_LOCUS8179</name>
</gene>
<proteinExistence type="predicted"/>
<organism evidence="4">
    <name type="scientific">Onchocerca flexuosa</name>
    <dbReference type="NCBI Taxonomy" id="387005"/>
    <lineage>
        <taxon>Eukaryota</taxon>
        <taxon>Metazoa</taxon>
        <taxon>Ecdysozoa</taxon>
        <taxon>Nematoda</taxon>
        <taxon>Chromadorea</taxon>
        <taxon>Rhabditida</taxon>
        <taxon>Spirurina</taxon>
        <taxon>Spiruromorpha</taxon>
        <taxon>Filarioidea</taxon>
        <taxon>Onchocercidae</taxon>
        <taxon>Onchocerca</taxon>
    </lineage>
</organism>
<protein>
    <submittedName>
        <fullName evidence="4">t-SNARE coiled-coil homology domain-containing protein</fullName>
    </submittedName>
</protein>
<evidence type="ECO:0000256" key="1">
    <source>
        <dbReference type="SAM" id="Coils"/>
    </source>
</evidence>